<evidence type="ECO:0000313" key="11">
    <source>
        <dbReference type="EMBL" id="VFQ42639.1"/>
    </source>
</evidence>
<dbReference type="AlphaFoldDB" id="A0A4U8YI91"/>
<dbReference type="PANTHER" id="PTHR35091">
    <property type="entry name" value="FLAGELLAR PROTEIN FLIL"/>
    <property type="match status" value="1"/>
</dbReference>
<keyword evidence="5 10" id="KW-0145">Chemotaxis</keyword>
<dbReference type="GO" id="GO:0071978">
    <property type="term" value="P:bacterial-type flagellum-dependent swarming motility"/>
    <property type="evidence" value="ECO:0007669"/>
    <property type="project" value="TreeGrafter"/>
</dbReference>
<dbReference type="GO" id="GO:0006935">
    <property type="term" value="P:chemotaxis"/>
    <property type="evidence" value="ECO:0007669"/>
    <property type="project" value="UniProtKB-KW"/>
</dbReference>
<comment type="subcellular location">
    <subcellularLocation>
        <location evidence="2">Cell membrane</location>
        <topology evidence="2">Single-pass membrane protein</topology>
    </subcellularLocation>
</comment>
<dbReference type="PANTHER" id="PTHR35091:SF2">
    <property type="entry name" value="FLAGELLAR PROTEIN FLIL"/>
    <property type="match status" value="1"/>
</dbReference>
<keyword evidence="4 10" id="KW-1003">Cell membrane</keyword>
<sequence>MPGFLKNKKMVIILAGCLLLAVACAGAAWFLFGESDKEVAAETEPLPPRHKEPFQALWPLTDIQVPLSGRMGDRTLTLGFSFDLNSEGLAEEMTLRKEEIVEALGLALAGRSVEEMERSGSRVRLKYETLRLVNGLLESGRVKGVYITEFFIL</sequence>
<keyword evidence="11" id="KW-0966">Cell projection</keyword>
<dbReference type="InterPro" id="IPR005503">
    <property type="entry name" value="FliL"/>
</dbReference>
<evidence type="ECO:0000256" key="6">
    <source>
        <dbReference type="ARBA" id="ARBA00022692"/>
    </source>
</evidence>
<keyword evidence="8" id="KW-1133">Transmembrane helix</keyword>
<evidence type="ECO:0000256" key="7">
    <source>
        <dbReference type="ARBA" id="ARBA00022779"/>
    </source>
</evidence>
<keyword evidence="12" id="KW-1185">Reference proteome</keyword>
<dbReference type="EMBL" id="CAADHO010000001">
    <property type="protein sequence ID" value="VFQ42639.1"/>
    <property type="molecule type" value="Genomic_DNA"/>
</dbReference>
<evidence type="ECO:0000256" key="8">
    <source>
        <dbReference type="ARBA" id="ARBA00022989"/>
    </source>
</evidence>
<comment type="similarity">
    <text evidence="3 10">Belongs to the FliL family.</text>
</comment>
<dbReference type="GO" id="GO:0005886">
    <property type="term" value="C:plasma membrane"/>
    <property type="evidence" value="ECO:0007669"/>
    <property type="project" value="UniProtKB-SubCell"/>
</dbReference>
<dbReference type="GO" id="GO:0009425">
    <property type="term" value="C:bacterial-type flagellum basal body"/>
    <property type="evidence" value="ECO:0007669"/>
    <property type="project" value="InterPro"/>
</dbReference>
<evidence type="ECO:0000256" key="3">
    <source>
        <dbReference type="ARBA" id="ARBA00008281"/>
    </source>
</evidence>
<protein>
    <recommendedName>
        <fullName evidence="10">Flagellar protein FliL</fullName>
    </recommendedName>
</protein>
<evidence type="ECO:0000256" key="9">
    <source>
        <dbReference type="ARBA" id="ARBA00023136"/>
    </source>
</evidence>
<comment type="function">
    <text evidence="1 10">Controls the rotational direction of flagella during chemotaxis.</text>
</comment>
<evidence type="ECO:0000256" key="1">
    <source>
        <dbReference type="ARBA" id="ARBA00002254"/>
    </source>
</evidence>
<evidence type="ECO:0000313" key="12">
    <source>
        <dbReference type="Proteomes" id="UP000507962"/>
    </source>
</evidence>
<keyword evidence="11" id="KW-0969">Cilium</keyword>
<gene>
    <name evidence="11" type="ORF">MSL71_2600</name>
</gene>
<dbReference type="Proteomes" id="UP000507962">
    <property type="component" value="Unassembled WGS sequence"/>
</dbReference>
<dbReference type="PROSITE" id="PS51257">
    <property type="entry name" value="PROKAR_LIPOPROTEIN"/>
    <property type="match status" value="1"/>
</dbReference>
<evidence type="ECO:0000256" key="10">
    <source>
        <dbReference type="RuleBase" id="RU364125"/>
    </source>
</evidence>
<evidence type="ECO:0000256" key="5">
    <source>
        <dbReference type="ARBA" id="ARBA00022500"/>
    </source>
</evidence>
<reference evidence="11 12" key="1">
    <citation type="submission" date="2019-03" db="EMBL/GenBank/DDBJ databases">
        <authorList>
            <person name="Nijsse B."/>
        </authorList>
    </citation>
    <scope>NUCLEOTIDE SEQUENCE [LARGE SCALE GENOMIC DNA]</scope>
    <source>
        <strain evidence="11">Desulfoluna butyratoxydans MSL71</strain>
    </source>
</reference>
<name>A0A4U8YI91_9BACT</name>
<accession>A0A4U8YI91</accession>
<keyword evidence="6" id="KW-0812">Transmembrane</keyword>
<dbReference type="Pfam" id="PF03748">
    <property type="entry name" value="FliL"/>
    <property type="match status" value="1"/>
</dbReference>
<evidence type="ECO:0000256" key="2">
    <source>
        <dbReference type="ARBA" id="ARBA00004162"/>
    </source>
</evidence>
<keyword evidence="11" id="KW-0282">Flagellum</keyword>
<organism evidence="11 12">
    <name type="scientific">Desulfoluna butyratoxydans</name>
    <dbReference type="NCBI Taxonomy" id="231438"/>
    <lineage>
        <taxon>Bacteria</taxon>
        <taxon>Pseudomonadati</taxon>
        <taxon>Thermodesulfobacteriota</taxon>
        <taxon>Desulfobacteria</taxon>
        <taxon>Desulfobacterales</taxon>
        <taxon>Desulfolunaceae</taxon>
        <taxon>Desulfoluna</taxon>
    </lineage>
</organism>
<evidence type="ECO:0000256" key="4">
    <source>
        <dbReference type="ARBA" id="ARBA00022475"/>
    </source>
</evidence>
<keyword evidence="7 10" id="KW-0283">Flagellar rotation</keyword>
<proteinExistence type="inferred from homology"/>
<keyword evidence="9 10" id="KW-0472">Membrane</keyword>